<protein>
    <submittedName>
        <fullName evidence="3">Uncharacterized protein</fullName>
    </submittedName>
</protein>
<reference evidence="3" key="2">
    <citation type="submission" date="2018-04" db="EMBL/GenBank/DDBJ databases">
        <title>OnivRS2 (Oryza nivara Reference Sequence Version 2).</title>
        <authorList>
            <person name="Zhang J."/>
            <person name="Kudrna D."/>
            <person name="Lee S."/>
            <person name="Talag J."/>
            <person name="Rajasekar S."/>
            <person name="Welchert J."/>
            <person name="Hsing Y.-I."/>
            <person name="Wing R.A."/>
        </authorList>
    </citation>
    <scope>NUCLEOTIDE SEQUENCE [LARGE SCALE GENOMIC DNA]</scope>
    <source>
        <strain evidence="3">SL10</strain>
    </source>
</reference>
<name>A0A0E0IGJ6_ORYNI</name>
<organism evidence="3">
    <name type="scientific">Oryza nivara</name>
    <name type="common">Indian wild rice</name>
    <name type="synonym">Oryza sativa f. spontanea</name>
    <dbReference type="NCBI Taxonomy" id="4536"/>
    <lineage>
        <taxon>Eukaryota</taxon>
        <taxon>Viridiplantae</taxon>
        <taxon>Streptophyta</taxon>
        <taxon>Embryophyta</taxon>
        <taxon>Tracheophyta</taxon>
        <taxon>Spermatophyta</taxon>
        <taxon>Magnoliopsida</taxon>
        <taxon>Liliopsida</taxon>
        <taxon>Poales</taxon>
        <taxon>Poaceae</taxon>
        <taxon>BOP clade</taxon>
        <taxon>Oryzoideae</taxon>
        <taxon>Oryzeae</taxon>
        <taxon>Oryzinae</taxon>
        <taxon>Oryza</taxon>
    </lineage>
</organism>
<dbReference type="Proteomes" id="UP000006591">
    <property type="component" value="Chromosome 9"/>
</dbReference>
<evidence type="ECO:0000256" key="2">
    <source>
        <dbReference type="SAM" id="Phobius"/>
    </source>
</evidence>
<keyword evidence="4" id="KW-1185">Reference proteome</keyword>
<keyword evidence="2" id="KW-1133">Transmembrane helix</keyword>
<evidence type="ECO:0000313" key="3">
    <source>
        <dbReference type="EnsemblPlants" id="ONIVA09G01650.2"/>
    </source>
</evidence>
<dbReference type="EnsemblPlants" id="ONIVA09G01650.2">
    <property type="protein sequence ID" value="ONIVA09G01650.2"/>
    <property type="gene ID" value="ONIVA09G01650"/>
</dbReference>
<keyword evidence="2" id="KW-0812">Transmembrane</keyword>
<proteinExistence type="predicted"/>
<dbReference type="AlphaFoldDB" id="A0A0E0IGJ6"/>
<dbReference type="HOGENOM" id="CLU_1268611_0_0_1"/>
<keyword evidence="2" id="KW-0472">Membrane</keyword>
<feature type="region of interest" description="Disordered" evidence="1">
    <location>
        <begin position="138"/>
        <end position="220"/>
    </location>
</feature>
<accession>A0A0E0IGJ6</accession>
<feature type="compositionally biased region" description="Basic and acidic residues" evidence="1">
    <location>
        <begin position="162"/>
        <end position="182"/>
    </location>
</feature>
<dbReference type="Gramene" id="ONIVA09G01650.2">
    <property type="protein sequence ID" value="ONIVA09G01650.2"/>
    <property type="gene ID" value="ONIVA09G01650"/>
</dbReference>
<sequence>MTTAISKEAIAQFSTDQYKNLNSPSPHTTVVQASVVIVLERASERWVQGHRSVGSGSVPRRLVLTNGVAAAVIITITDLFSQRHKKSPRRLMLTNGVAAAAITTVTDLSSQVGFMYLLTRSATNRNAQIEDKYKYAVPGNGNQQRGRWRRMARKAAASAEGDDARAEGSSAHGREGRKEERGSSPASMAAGPEDEGGGDGLAMRRGGRAASTPKETAERG</sequence>
<evidence type="ECO:0000256" key="1">
    <source>
        <dbReference type="SAM" id="MobiDB-lite"/>
    </source>
</evidence>
<feature type="transmembrane region" description="Helical" evidence="2">
    <location>
        <begin position="62"/>
        <end position="80"/>
    </location>
</feature>
<evidence type="ECO:0000313" key="4">
    <source>
        <dbReference type="Proteomes" id="UP000006591"/>
    </source>
</evidence>
<feature type="transmembrane region" description="Helical" evidence="2">
    <location>
        <begin position="92"/>
        <end position="118"/>
    </location>
</feature>
<reference evidence="3" key="1">
    <citation type="submission" date="2015-04" db="UniProtKB">
        <authorList>
            <consortium name="EnsemblPlants"/>
        </authorList>
    </citation>
    <scope>IDENTIFICATION</scope>
    <source>
        <strain evidence="3">SL10</strain>
    </source>
</reference>
<feature type="compositionally biased region" description="Low complexity" evidence="1">
    <location>
        <begin position="201"/>
        <end position="210"/>
    </location>
</feature>